<protein>
    <recommendedName>
        <fullName evidence="3">N-acetyltransferase domain-containing protein</fullName>
    </recommendedName>
</protein>
<accession>A0AAD2TKP2</accession>
<gene>
    <name evidence="1" type="ORF">HMPREF1059_04250</name>
</gene>
<organism evidence="1 2">
    <name type="scientific">Parabacteroides distasonis CL09T03C24</name>
    <dbReference type="NCBI Taxonomy" id="999417"/>
    <lineage>
        <taxon>Bacteria</taxon>
        <taxon>Pseudomonadati</taxon>
        <taxon>Bacteroidota</taxon>
        <taxon>Bacteroidia</taxon>
        <taxon>Bacteroidales</taxon>
        <taxon>Tannerellaceae</taxon>
        <taxon>Parabacteroides</taxon>
    </lineage>
</organism>
<evidence type="ECO:0000313" key="1">
    <source>
        <dbReference type="EMBL" id="EKN20244.1"/>
    </source>
</evidence>
<dbReference type="Gene3D" id="3.40.630.30">
    <property type="match status" value="1"/>
</dbReference>
<proteinExistence type="predicted"/>
<name>A0AAD2TKP2_PARDI</name>
<comment type="caution">
    <text evidence="1">The sequence shown here is derived from an EMBL/GenBank/DDBJ whole genome shotgun (WGS) entry which is preliminary data.</text>
</comment>
<dbReference type="SUPFAM" id="SSF55729">
    <property type="entry name" value="Acyl-CoA N-acyltransferases (Nat)"/>
    <property type="match status" value="1"/>
</dbReference>
<sequence>MDYKPFSGIDLDNSFFDSLKADYKEFETWFKKKQTDGSKAYIEIDKSTNKMVGFLYVKVEDGEINDVVPVLSAKRRIKAGTFKVDAHGTKYGERFIKKIMDYAVAENAEEVYLTVFSKHTGLISLISRYGFIPKATKITQNGTEQVYVKDMKLYTGNVLLDYPLIKKAGCKKYLLSIYPKYHTRLFPDSILNNESYDVVQDIAPTNSIHKIYICYMYGCANLKPKDLLLIYRTSDGKGPAKYRSVVTSVCEVQEIKTRRSFKNVEEFTKYSSAYSIFAEKELKEIWEQVDPKTNRPKQLYVIKMTYNAALGKRVINDDLKSKYGIGIALDTYWGFIPLTDDQFQNVLKGGNVNENIVVD</sequence>
<evidence type="ECO:0008006" key="3">
    <source>
        <dbReference type="Google" id="ProtNLM"/>
    </source>
</evidence>
<dbReference type="AlphaFoldDB" id="A0AAD2TKP2"/>
<dbReference type="RefSeq" id="WP_005868533.1">
    <property type="nucleotide sequence ID" value="NZ_JH976492.1"/>
</dbReference>
<reference evidence="1 2" key="1">
    <citation type="submission" date="2012-02" db="EMBL/GenBank/DDBJ databases">
        <title>The Genome Sequence of Parabacteroides distasonis CL09T03C24.</title>
        <authorList>
            <consortium name="The Broad Institute Genome Sequencing Platform"/>
            <person name="Earl A."/>
            <person name="Ward D."/>
            <person name="Feldgarden M."/>
            <person name="Gevers D."/>
            <person name="Zitomersky N.L."/>
            <person name="Coyne M.J."/>
            <person name="Comstock L.E."/>
            <person name="Young S.K."/>
            <person name="Zeng Q."/>
            <person name="Gargeya S."/>
            <person name="Fitzgerald M."/>
            <person name="Haas B."/>
            <person name="Abouelleil A."/>
            <person name="Alvarado L."/>
            <person name="Arachchi H.M."/>
            <person name="Berlin A."/>
            <person name="Chapman S.B."/>
            <person name="Gearin G."/>
            <person name="Goldberg J."/>
            <person name="Griggs A."/>
            <person name="Gujja S."/>
            <person name="Hansen M."/>
            <person name="Heiman D."/>
            <person name="Howarth C."/>
            <person name="Larimer J."/>
            <person name="Lui A."/>
            <person name="MacDonald P.J.P."/>
            <person name="McCowen C."/>
            <person name="Montmayeur A."/>
            <person name="Murphy C."/>
            <person name="Neiman D."/>
            <person name="Pearson M."/>
            <person name="Priest M."/>
            <person name="Roberts A."/>
            <person name="Saif S."/>
            <person name="Shea T."/>
            <person name="Sisk P."/>
            <person name="Stolte C."/>
            <person name="Sykes S."/>
            <person name="Wortman J."/>
            <person name="Nusbaum C."/>
            <person name="Birren B."/>
        </authorList>
    </citation>
    <scope>NUCLEOTIDE SEQUENCE [LARGE SCALE GENOMIC DNA]</scope>
    <source>
        <strain evidence="1 2">CL09T03C24</strain>
    </source>
</reference>
<dbReference type="InterPro" id="IPR016181">
    <property type="entry name" value="Acyl_CoA_acyltransferase"/>
</dbReference>
<evidence type="ECO:0000313" key="2">
    <source>
        <dbReference type="Proteomes" id="UP000006262"/>
    </source>
</evidence>
<dbReference type="Proteomes" id="UP000006262">
    <property type="component" value="Unassembled WGS sequence"/>
</dbReference>
<dbReference type="EMBL" id="AGZN01000044">
    <property type="protein sequence ID" value="EKN20244.1"/>
    <property type="molecule type" value="Genomic_DNA"/>
</dbReference>